<accession>A0A9W6ZII3</accession>
<dbReference type="Pfam" id="PF00852">
    <property type="entry name" value="Glyco_transf_10"/>
    <property type="match status" value="1"/>
</dbReference>
<proteinExistence type="inferred from homology"/>
<protein>
    <recommendedName>
        <fullName evidence="10">Fucosyltransferase</fullName>
        <ecNumber evidence="10">2.4.1.-</ecNumber>
    </recommendedName>
</protein>
<keyword evidence="11" id="KW-0732">Signal</keyword>
<evidence type="ECO:0000259" key="12">
    <source>
        <dbReference type="Pfam" id="PF00534"/>
    </source>
</evidence>
<keyword evidence="6" id="KW-0735">Signal-anchor</keyword>
<feature type="domain" description="Glycosyl transferase family 1" evidence="12">
    <location>
        <begin position="827"/>
        <end position="949"/>
    </location>
</feature>
<dbReference type="Proteomes" id="UP001165122">
    <property type="component" value="Unassembled WGS sequence"/>
</dbReference>
<comment type="caution">
    <text evidence="14">The sequence shown here is derived from an EMBL/GenBank/DDBJ whole genome shotgun (WGS) entry which is preliminary data.</text>
</comment>
<dbReference type="InterPro" id="IPR055270">
    <property type="entry name" value="Glyco_tran_10_C"/>
</dbReference>
<evidence type="ECO:0000256" key="1">
    <source>
        <dbReference type="ARBA" id="ARBA00004323"/>
    </source>
</evidence>
<feature type="chain" id="PRO_5040837012" description="Fucosyltransferase" evidence="11">
    <location>
        <begin position="30"/>
        <end position="1360"/>
    </location>
</feature>
<comment type="similarity">
    <text evidence="10">Belongs to the glycosyltransferase 10 family.</text>
</comment>
<dbReference type="Pfam" id="PF01762">
    <property type="entry name" value="Galactosyl_T"/>
    <property type="match status" value="1"/>
</dbReference>
<dbReference type="Pfam" id="PF00534">
    <property type="entry name" value="Glycos_transf_1"/>
    <property type="match status" value="1"/>
</dbReference>
<feature type="domain" description="Fucosyltransferase C-terminal" evidence="13">
    <location>
        <begin position="1172"/>
        <end position="1293"/>
    </location>
</feature>
<evidence type="ECO:0000256" key="7">
    <source>
        <dbReference type="ARBA" id="ARBA00022989"/>
    </source>
</evidence>
<sequence>MMHLRPLLLFPRKYVLLMLLMIILPSALPSPPPISLNITVPQPLSYTSGTSITITADVWITDPLLDVKKFMNEYAMDCRVCVQVKTQEVGDVLKLPNDNDASSARPELFDTSYETTFCDNLDSPSLKFENLPYGRHKLSAYLLYDPKGSDTDSSPSKFSPVSLDFFTTSRSATPPKVTHIASLSILNRQRTLLQFAKDNPNAYVTSDISSIPEPTVCSQSMSESYPPSTFLIVGVKSSYNSFEYRDAIRNTWGKNGGKDFRYCVFFILGRLDEEIKSKDDYNYDAVMKAVRLEQQEFSDLVTNIDVVDSYHTLIPKVTKFMSYLTSNYKFKYLIMTDDDVYLKVSDLIDGLTGRRDHEENLYAGQVWERMYNKKIKPNRDPKHRNALSLDDYPMTDLPPFAIGPHYILSSNLVKFIGSNANMLKGIGSLEDVTIGYWMLGLGVTVEHLEWFNNARNEGCAENIVSWADLRPHGIYRAYHGDMAGELCAEFERDWVREGVSLSEVGGDNGGDNVFKQQNNMNYEDEHVSVNRDRNEIIVSSNSTFQIELQEKYINSIACITVNSNDAQCLVYEGVVEVGPVFAGTYVVDVDSEGRSGGVVIDVINPIIELVETAVSLQGDRERDKSIVERFNPNRKIKLGIFCISFDRHSQNGMFVKIGKHLPRSKFEVSVFGFASPNENENPIGEDFVRSFVPVWAVEWGEGGFQSALSELKSAQRWGDLKPSIRRKLTPIWNNFVAMDVVLLANSHDDERMFLLLELLRLARVEGEKEGRKIACVMDLPNLTVDSRVVGVDAFVAPSEFVGKRQGGRRVKVIYPAALDEQEQEQEQVPVAGATNGRKLVGYLGRLASERSPGLFLHVAAKVASVRSDVDFVVAGDGPMRKAMEKMARSLSVDNIKFLGSVDRAKVPAFLSSLDCLVNPRTTETFGISNVEARLHNVNVVGWKTWGGGESLGEGRGVEDFDGLVSAVLSALEKKEGEGVVEEPAQILDKFGLDAFVNGYASYFIELVGGDNLGTGRKNSHKGGVVAKVGTLRIGYSAYAGYSRGVLFEVFPKLYLGARVVVEQLPEPEECDVFVVSVLDGGCGGGWGDACKAELVKYRALYKNAVIVLVSGEAWDLSGAGGLGADVVWGAHTTKEHYGGGVQFLHFPNAATSFAERSLTRTPALLNRSGSKRKKAKFAAYMYSRCDREERELFFDLLSAKAALVGERVDALGACKGGVGAEARRANRFAPGWHDDAVEVYSDYAFVISFENVQLEGYFTEKIVNPFLAGAVPVYWGWEGVKGDVFREEAFIDCGQGVGGLEACADAVVEAWTSERYVEMAAEELFVEEGKFDYWFGWQGEGGGGRLGDEIRDSLWNVGML</sequence>
<evidence type="ECO:0000256" key="11">
    <source>
        <dbReference type="SAM" id="SignalP"/>
    </source>
</evidence>
<dbReference type="EMBL" id="BRXW01000420">
    <property type="protein sequence ID" value="GMH52721.1"/>
    <property type="molecule type" value="Genomic_DNA"/>
</dbReference>
<dbReference type="PANTHER" id="PTHR11214">
    <property type="entry name" value="BETA-1,3-N-ACETYLGLUCOSAMINYLTRANSFERASE"/>
    <property type="match status" value="1"/>
</dbReference>
<evidence type="ECO:0000259" key="13">
    <source>
        <dbReference type="Pfam" id="PF00852"/>
    </source>
</evidence>
<dbReference type="SUPFAM" id="SSF53756">
    <property type="entry name" value="UDP-Glycosyltransferase/glycogen phosphorylase"/>
    <property type="match status" value="2"/>
</dbReference>
<evidence type="ECO:0000313" key="15">
    <source>
        <dbReference type="Proteomes" id="UP001165122"/>
    </source>
</evidence>
<evidence type="ECO:0000313" key="14">
    <source>
        <dbReference type="EMBL" id="GMH52721.1"/>
    </source>
</evidence>
<keyword evidence="15" id="KW-1185">Reference proteome</keyword>
<comment type="similarity">
    <text evidence="2">Belongs to the glycosyltransferase 31 family.</text>
</comment>
<keyword evidence="5 10" id="KW-0812">Transmembrane</keyword>
<dbReference type="CDD" id="cd03801">
    <property type="entry name" value="GT4_PimA-like"/>
    <property type="match status" value="1"/>
</dbReference>
<dbReference type="GO" id="GO:0000139">
    <property type="term" value="C:Golgi membrane"/>
    <property type="evidence" value="ECO:0007669"/>
    <property type="project" value="UniProtKB-SubCell"/>
</dbReference>
<evidence type="ECO:0000256" key="4">
    <source>
        <dbReference type="ARBA" id="ARBA00022679"/>
    </source>
</evidence>
<name>A0A9W6ZII3_9STRA</name>
<keyword evidence="9" id="KW-0472">Membrane</keyword>
<dbReference type="PANTHER" id="PTHR11214:SF3">
    <property type="entry name" value="BETA-1,3-GALACTOSYLTRANSFERASE 6"/>
    <property type="match status" value="1"/>
</dbReference>
<dbReference type="OrthoDB" id="202235at2759"/>
<dbReference type="EC" id="2.4.1.-" evidence="10"/>
<dbReference type="InterPro" id="IPR001296">
    <property type="entry name" value="Glyco_trans_1"/>
</dbReference>
<gene>
    <name evidence="14" type="ORF">TrLO_g8682</name>
</gene>
<dbReference type="GO" id="GO:0016758">
    <property type="term" value="F:hexosyltransferase activity"/>
    <property type="evidence" value="ECO:0007669"/>
    <property type="project" value="InterPro"/>
</dbReference>
<dbReference type="Gene3D" id="3.40.50.11660">
    <property type="entry name" value="Glycosyl transferase family 10, C-terminal domain"/>
    <property type="match status" value="1"/>
</dbReference>
<dbReference type="GO" id="GO:0032580">
    <property type="term" value="C:Golgi cisterna membrane"/>
    <property type="evidence" value="ECO:0007669"/>
    <property type="project" value="UniProtKB-SubCell"/>
</dbReference>
<organism evidence="14 15">
    <name type="scientific">Triparma laevis f. longispina</name>
    <dbReference type="NCBI Taxonomy" id="1714387"/>
    <lineage>
        <taxon>Eukaryota</taxon>
        <taxon>Sar</taxon>
        <taxon>Stramenopiles</taxon>
        <taxon>Ochrophyta</taxon>
        <taxon>Bolidophyceae</taxon>
        <taxon>Parmales</taxon>
        <taxon>Triparmaceae</taxon>
        <taxon>Triparma</taxon>
    </lineage>
</organism>
<evidence type="ECO:0000256" key="9">
    <source>
        <dbReference type="ARBA" id="ARBA00023136"/>
    </source>
</evidence>
<reference evidence="15" key="1">
    <citation type="journal article" date="2023" name="Commun. Biol.">
        <title>Genome analysis of Parmales, the sister group of diatoms, reveals the evolutionary specialization of diatoms from phago-mixotrophs to photoautotrophs.</title>
        <authorList>
            <person name="Ban H."/>
            <person name="Sato S."/>
            <person name="Yoshikawa S."/>
            <person name="Yamada K."/>
            <person name="Nakamura Y."/>
            <person name="Ichinomiya M."/>
            <person name="Sato N."/>
            <person name="Blanc-Mathieu R."/>
            <person name="Endo H."/>
            <person name="Kuwata A."/>
            <person name="Ogata H."/>
        </authorList>
    </citation>
    <scope>NUCLEOTIDE SEQUENCE [LARGE SCALE GENOMIC DNA]</scope>
    <source>
        <strain evidence="15">NIES 3700</strain>
    </source>
</reference>
<keyword evidence="3 10" id="KW-0328">Glycosyltransferase</keyword>
<dbReference type="InterPro" id="IPR002659">
    <property type="entry name" value="Glyco_trans_31"/>
</dbReference>
<keyword evidence="8 10" id="KW-0333">Golgi apparatus</keyword>
<feature type="signal peptide" evidence="11">
    <location>
        <begin position="1"/>
        <end position="29"/>
    </location>
</feature>
<evidence type="ECO:0000256" key="6">
    <source>
        <dbReference type="ARBA" id="ARBA00022968"/>
    </source>
</evidence>
<keyword evidence="4 10" id="KW-0808">Transferase</keyword>
<dbReference type="Gene3D" id="3.90.550.50">
    <property type="match status" value="1"/>
</dbReference>
<evidence type="ECO:0000256" key="3">
    <source>
        <dbReference type="ARBA" id="ARBA00022676"/>
    </source>
</evidence>
<dbReference type="Gene3D" id="3.40.50.2000">
    <property type="entry name" value="Glycogen Phosphorylase B"/>
    <property type="match status" value="2"/>
</dbReference>
<evidence type="ECO:0000256" key="2">
    <source>
        <dbReference type="ARBA" id="ARBA00008661"/>
    </source>
</evidence>
<dbReference type="InterPro" id="IPR038577">
    <property type="entry name" value="GT10-like_C_sf"/>
</dbReference>
<evidence type="ECO:0000256" key="10">
    <source>
        <dbReference type="RuleBase" id="RU003832"/>
    </source>
</evidence>
<evidence type="ECO:0000256" key="5">
    <source>
        <dbReference type="ARBA" id="ARBA00022692"/>
    </source>
</evidence>
<keyword evidence="7" id="KW-1133">Transmembrane helix</keyword>
<evidence type="ECO:0000256" key="8">
    <source>
        <dbReference type="ARBA" id="ARBA00023034"/>
    </source>
</evidence>
<comment type="subcellular location">
    <subcellularLocation>
        <location evidence="1">Golgi apparatus membrane</location>
        <topology evidence="1">Single-pass type II membrane protein</topology>
    </subcellularLocation>
    <subcellularLocation>
        <location evidence="10">Golgi apparatus</location>
        <location evidence="10">Golgi stack membrane</location>
        <topology evidence="10">Single-pass type II membrane protein</topology>
    </subcellularLocation>
</comment>